<dbReference type="Proteomes" id="UP000182258">
    <property type="component" value="Unassembled WGS sequence"/>
</dbReference>
<proteinExistence type="predicted"/>
<dbReference type="OrthoDB" id="7950561at2"/>
<evidence type="ECO:0000313" key="1">
    <source>
        <dbReference type="EMBL" id="SFC27457.1"/>
    </source>
</evidence>
<gene>
    <name evidence="1" type="ORF">SAMN04488059_103224</name>
</gene>
<dbReference type="RefSeq" id="WP_046170693.1">
    <property type="nucleotide sequence ID" value="NZ_FOMB01000003.1"/>
</dbReference>
<protein>
    <submittedName>
        <fullName evidence="1">Uncharacterized protein</fullName>
    </submittedName>
</protein>
<reference evidence="1 2" key="1">
    <citation type="submission" date="2016-10" db="EMBL/GenBank/DDBJ databases">
        <authorList>
            <person name="de Groot N.N."/>
        </authorList>
    </citation>
    <scope>NUCLEOTIDE SEQUENCE [LARGE SCALE GENOMIC DNA]</scope>
    <source>
        <strain evidence="1 2">CGMCC 1.10210</strain>
    </source>
</reference>
<sequence length="87" mass="9548">MSYDSLPQGSVVLRLEFSIADAVHQRGLLPVLGSAIAAWWNRPRLPANIPARLRADIGLPPEAETAHWLDIPSSSPQVPSLFWRPGI</sequence>
<dbReference type="EMBL" id="FOMB01000003">
    <property type="protein sequence ID" value="SFC27457.1"/>
    <property type="molecule type" value="Genomic_DNA"/>
</dbReference>
<organism evidence="1 2">
    <name type="scientific">Devosia psychrophila</name>
    <dbReference type="NCBI Taxonomy" id="728005"/>
    <lineage>
        <taxon>Bacteria</taxon>
        <taxon>Pseudomonadati</taxon>
        <taxon>Pseudomonadota</taxon>
        <taxon>Alphaproteobacteria</taxon>
        <taxon>Hyphomicrobiales</taxon>
        <taxon>Devosiaceae</taxon>
        <taxon>Devosia</taxon>
    </lineage>
</organism>
<dbReference type="AlphaFoldDB" id="A0A1I1HTR4"/>
<accession>A0A1I1HTR4</accession>
<evidence type="ECO:0000313" key="2">
    <source>
        <dbReference type="Proteomes" id="UP000182258"/>
    </source>
</evidence>
<name>A0A1I1HTR4_9HYPH</name>